<proteinExistence type="predicted"/>
<keyword evidence="5" id="KW-0804">Transcription</keyword>
<dbReference type="eggNOG" id="COG1846">
    <property type="taxonomic scope" value="Bacteria"/>
</dbReference>
<dbReference type="OrthoDB" id="9806864at2"/>
<reference evidence="7 8" key="1">
    <citation type="journal article" date="2012" name="Int. J. Syst. Evol. Microbiol.">
        <title>Vibrio caribbeanicus sp. nov., isolated from the marine sponge Scleritoderma cyanea.</title>
        <authorList>
            <person name="Hoffmann M."/>
            <person name="Monday S.R."/>
            <person name="Allard M.W."/>
            <person name="Strain E.A."/>
            <person name="Whittaker P."/>
            <person name="Naum M."/>
            <person name="McCarthy P.J."/>
            <person name="Lopez J.V."/>
            <person name="Fischer M."/>
            <person name="Brown E.W."/>
        </authorList>
    </citation>
    <scope>NUCLEOTIDE SEQUENCE [LARGE SCALE GENOMIC DNA]</scope>
    <source>
        <strain evidence="7 8">ATCC BAA-2122</strain>
    </source>
</reference>
<dbReference type="SUPFAM" id="SSF46785">
    <property type="entry name" value="Winged helix' DNA-binding domain"/>
    <property type="match status" value="1"/>
</dbReference>
<keyword evidence="4" id="KW-0238">DNA-binding</keyword>
<keyword evidence="3" id="KW-0805">Transcription regulation</keyword>
<evidence type="ECO:0000256" key="4">
    <source>
        <dbReference type="ARBA" id="ARBA00023125"/>
    </source>
</evidence>
<dbReference type="InterPro" id="IPR036388">
    <property type="entry name" value="WH-like_DNA-bd_sf"/>
</dbReference>
<dbReference type="Gene3D" id="1.10.10.10">
    <property type="entry name" value="Winged helix-like DNA-binding domain superfamily/Winged helix DNA-binding domain"/>
    <property type="match status" value="1"/>
</dbReference>
<dbReference type="InterPro" id="IPR036390">
    <property type="entry name" value="WH_DNA-bd_sf"/>
</dbReference>
<evidence type="ECO:0000256" key="1">
    <source>
        <dbReference type="ARBA" id="ARBA00004496"/>
    </source>
</evidence>
<dbReference type="Proteomes" id="UP000002943">
    <property type="component" value="Unassembled WGS sequence"/>
</dbReference>
<dbReference type="PROSITE" id="PS50995">
    <property type="entry name" value="HTH_MARR_2"/>
    <property type="match status" value="1"/>
</dbReference>
<dbReference type="GO" id="GO:0006950">
    <property type="term" value="P:response to stress"/>
    <property type="evidence" value="ECO:0007669"/>
    <property type="project" value="TreeGrafter"/>
</dbReference>
<dbReference type="InterPro" id="IPR000835">
    <property type="entry name" value="HTH_MarR-typ"/>
</dbReference>
<evidence type="ECO:0000259" key="6">
    <source>
        <dbReference type="PROSITE" id="PS50995"/>
    </source>
</evidence>
<dbReference type="Pfam" id="PF22381">
    <property type="entry name" value="Staph_reg_Sar_Rot"/>
    <property type="match status" value="1"/>
</dbReference>
<evidence type="ECO:0000256" key="5">
    <source>
        <dbReference type="ARBA" id="ARBA00023163"/>
    </source>
</evidence>
<dbReference type="PANTHER" id="PTHR33164:SF5">
    <property type="entry name" value="ORGANIC HYDROPEROXIDE RESISTANCE TRANSCRIPTIONAL REGULATOR"/>
    <property type="match status" value="1"/>
</dbReference>
<comment type="caution">
    <text evidence="7">The sequence shown here is derived from an EMBL/GenBank/DDBJ whole genome shotgun (WGS) entry which is preliminary data.</text>
</comment>
<dbReference type="GO" id="GO:0005737">
    <property type="term" value="C:cytoplasm"/>
    <property type="evidence" value="ECO:0007669"/>
    <property type="project" value="UniProtKB-SubCell"/>
</dbReference>
<evidence type="ECO:0000256" key="3">
    <source>
        <dbReference type="ARBA" id="ARBA00023015"/>
    </source>
</evidence>
<feature type="domain" description="HTH marR-type" evidence="6">
    <location>
        <begin position="12"/>
        <end position="142"/>
    </location>
</feature>
<dbReference type="EMBL" id="AEIU01000091">
    <property type="protein sequence ID" value="EFP95602.1"/>
    <property type="molecule type" value="Genomic_DNA"/>
</dbReference>
<dbReference type="AlphaFoldDB" id="E3BMX6"/>
<dbReference type="PRINTS" id="PR00598">
    <property type="entry name" value="HTHMARR"/>
</dbReference>
<dbReference type="STRING" id="796620.VIBC2010_10951"/>
<name>E3BMX6_9VIBR</name>
<protein>
    <submittedName>
        <fullName evidence="7">MarR family transcriptional regulator</fullName>
    </submittedName>
</protein>
<evidence type="ECO:0000313" key="7">
    <source>
        <dbReference type="EMBL" id="EFP95602.1"/>
    </source>
</evidence>
<gene>
    <name evidence="7" type="ORF">VIBC2010_10951</name>
</gene>
<dbReference type="RefSeq" id="WP_009602484.1">
    <property type="nucleotide sequence ID" value="NZ_AEIU01000091.1"/>
</dbReference>
<keyword evidence="8" id="KW-1185">Reference proteome</keyword>
<dbReference type="InterPro" id="IPR039422">
    <property type="entry name" value="MarR/SlyA-like"/>
</dbReference>
<sequence length="149" mass="17243">MTDRQLSPLALEAQICFDLYSTSLAMTQVYKPYLEELNLTYTQYLIMLVLWQNDGISLKEIADALFQKPGALTPVVKRMEADGLLKRVRSKEDERYMQVTLTKEGQMLKQKGLRVNQCMRENFAGDNQDLHTLSLQLKQLRAKLRSKID</sequence>
<dbReference type="InterPro" id="IPR055166">
    <property type="entry name" value="Transc_reg_Sar_Rot_HTH"/>
</dbReference>
<accession>E3BMX6</accession>
<comment type="subcellular location">
    <subcellularLocation>
        <location evidence="1">Cytoplasm</location>
    </subcellularLocation>
</comment>
<dbReference type="GO" id="GO:0003677">
    <property type="term" value="F:DNA binding"/>
    <property type="evidence" value="ECO:0007669"/>
    <property type="project" value="UniProtKB-KW"/>
</dbReference>
<keyword evidence="2" id="KW-0963">Cytoplasm</keyword>
<dbReference type="GO" id="GO:0003700">
    <property type="term" value="F:DNA-binding transcription factor activity"/>
    <property type="evidence" value="ECO:0007669"/>
    <property type="project" value="InterPro"/>
</dbReference>
<dbReference type="SMART" id="SM00347">
    <property type="entry name" value="HTH_MARR"/>
    <property type="match status" value="1"/>
</dbReference>
<evidence type="ECO:0000313" key="8">
    <source>
        <dbReference type="Proteomes" id="UP000002943"/>
    </source>
</evidence>
<organism evidence="7 8">
    <name type="scientific">Vibrio caribbeanicus ATCC BAA-2122</name>
    <dbReference type="NCBI Taxonomy" id="796620"/>
    <lineage>
        <taxon>Bacteria</taxon>
        <taxon>Pseudomonadati</taxon>
        <taxon>Pseudomonadota</taxon>
        <taxon>Gammaproteobacteria</taxon>
        <taxon>Vibrionales</taxon>
        <taxon>Vibrionaceae</taxon>
        <taxon>Vibrio</taxon>
    </lineage>
</organism>
<dbReference type="PANTHER" id="PTHR33164">
    <property type="entry name" value="TRANSCRIPTIONAL REGULATOR, MARR FAMILY"/>
    <property type="match status" value="1"/>
</dbReference>
<evidence type="ECO:0000256" key="2">
    <source>
        <dbReference type="ARBA" id="ARBA00022490"/>
    </source>
</evidence>